<evidence type="ECO:0000256" key="3">
    <source>
        <dbReference type="ARBA" id="ARBA00023295"/>
    </source>
</evidence>
<keyword evidence="3" id="KW-0326">Glycosidase</keyword>
<dbReference type="Pfam" id="PF22422">
    <property type="entry name" value="MGH1-like_GH"/>
    <property type="match status" value="1"/>
</dbReference>
<comment type="caution">
    <text evidence="5">The sequence shown here is derived from an EMBL/GenBank/DDBJ whole genome shotgun (WGS) entry which is preliminary data.</text>
</comment>
<dbReference type="GO" id="GO:0009311">
    <property type="term" value="P:oligosaccharide metabolic process"/>
    <property type="evidence" value="ECO:0007669"/>
    <property type="project" value="InterPro"/>
</dbReference>
<accession>A0A543J1J4</accession>
<dbReference type="AlphaFoldDB" id="A0A543J1J4"/>
<proteinExistence type="inferred from homology"/>
<organism evidence="5 6">
    <name type="scientific">Thermopolyspora flexuosa</name>
    <dbReference type="NCBI Taxonomy" id="103836"/>
    <lineage>
        <taxon>Bacteria</taxon>
        <taxon>Bacillati</taxon>
        <taxon>Actinomycetota</taxon>
        <taxon>Actinomycetes</taxon>
        <taxon>Streptosporangiales</taxon>
        <taxon>Streptosporangiaceae</taxon>
        <taxon>Thermopolyspora</taxon>
    </lineage>
</organism>
<dbReference type="SUPFAM" id="SSF48208">
    <property type="entry name" value="Six-hairpin glycosidases"/>
    <property type="match status" value="1"/>
</dbReference>
<dbReference type="InterPro" id="IPR054491">
    <property type="entry name" value="MGH1-like_GH"/>
</dbReference>
<dbReference type="GO" id="GO:0006487">
    <property type="term" value="P:protein N-linked glycosylation"/>
    <property type="evidence" value="ECO:0007669"/>
    <property type="project" value="TreeGrafter"/>
</dbReference>
<evidence type="ECO:0000259" key="4">
    <source>
        <dbReference type="Pfam" id="PF22422"/>
    </source>
</evidence>
<gene>
    <name evidence="5" type="ORF">FHX40_3438</name>
</gene>
<evidence type="ECO:0000313" key="5">
    <source>
        <dbReference type="EMBL" id="TQM76693.1"/>
    </source>
</evidence>
<reference evidence="5 6" key="1">
    <citation type="submission" date="2019-06" db="EMBL/GenBank/DDBJ databases">
        <title>Sequencing the genomes of 1000 actinobacteria strains.</title>
        <authorList>
            <person name="Klenk H.-P."/>
        </authorList>
    </citation>
    <scope>NUCLEOTIDE SEQUENCE [LARGE SCALE GENOMIC DNA]</scope>
    <source>
        <strain evidence="5 6">DSM 43186</strain>
    </source>
</reference>
<dbReference type="PANTHER" id="PTHR10412">
    <property type="entry name" value="MANNOSYL-OLIGOSACCHARIDE GLUCOSIDASE"/>
    <property type="match status" value="1"/>
</dbReference>
<dbReference type="InterPro" id="IPR008928">
    <property type="entry name" value="6-hairpin_glycosidase_sf"/>
</dbReference>
<dbReference type="Gene3D" id="1.50.10.10">
    <property type="match status" value="1"/>
</dbReference>
<evidence type="ECO:0000256" key="1">
    <source>
        <dbReference type="ARBA" id="ARBA00010833"/>
    </source>
</evidence>
<evidence type="ECO:0000256" key="2">
    <source>
        <dbReference type="ARBA" id="ARBA00022801"/>
    </source>
</evidence>
<dbReference type="EMBL" id="VFPQ01000001">
    <property type="protein sequence ID" value="TQM76693.1"/>
    <property type="molecule type" value="Genomic_DNA"/>
</dbReference>
<dbReference type="InterPro" id="IPR012341">
    <property type="entry name" value="6hp_glycosidase-like_sf"/>
</dbReference>
<protein>
    <recommendedName>
        <fullName evidence="4">Mannosylglycerate hydrolase MGH1-like glycoside hydrolase domain-containing protein</fullName>
    </recommendedName>
</protein>
<dbReference type="GO" id="GO:0004573">
    <property type="term" value="F:Glc3Man9GlcNAc2 oligosaccharide glucosidase activity"/>
    <property type="evidence" value="ECO:0007669"/>
    <property type="project" value="InterPro"/>
</dbReference>
<dbReference type="Proteomes" id="UP000319213">
    <property type="component" value="Unassembled WGS sequence"/>
</dbReference>
<keyword evidence="6" id="KW-1185">Reference proteome</keyword>
<evidence type="ECO:0000313" key="6">
    <source>
        <dbReference type="Proteomes" id="UP000319213"/>
    </source>
</evidence>
<sequence>MTAPLRAQASRTATVAAPAIDDLREAAVRVLSANWTGTHSVPSRTLYPHQWSWDSAFIAIGLAGWAPERARRELLTLFDAQWRDGRVPHIVFSPSVPEEAYFPGPAFWRSHEAPAAPRAATSGIVQPPVHALAAWRVHQLAPDRAFLREIYPRLVAQQEYLRTHRRPAGDGLVAIVHPWESGMDNSPAWDEPLAAVPAEPLRERRRDITHVAPDERPTDLDYQRYVALATAYRDGGYRDDRLLDEHAFVVADPLFNAAYGAAEAALADIAAEIGGDPCPHLEEAEAVTRTMVDRLFDPARNLFLARDLLTGKALPVDSVAGLIPLILPDLPGDIADRLIDTAVTRFGIYAGLPPSYAPGGPAFERARYWRGPAWVNTAWLLWHGLRQRRAELATLLAESIIRVTATSGFREYFDPFTWEGHGCHDFGWSAALTLDVLDAR</sequence>
<name>A0A543J1J4_9ACTN</name>
<comment type="similarity">
    <text evidence="1">Belongs to the glycosyl hydrolase 63 family.</text>
</comment>
<dbReference type="RefSeq" id="WP_229788988.1">
    <property type="nucleotide sequence ID" value="NZ_BMPV01000005.1"/>
</dbReference>
<feature type="domain" description="Mannosylglycerate hydrolase MGH1-like glycoside hydrolase" evidence="4">
    <location>
        <begin position="47"/>
        <end position="429"/>
    </location>
</feature>
<keyword evidence="2" id="KW-0378">Hydrolase</keyword>
<dbReference type="PANTHER" id="PTHR10412:SF11">
    <property type="entry name" value="MANNOSYL-OLIGOSACCHARIDE GLUCOSIDASE"/>
    <property type="match status" value="1"/>
</dbReference>
<dbReference type="InterPro" id="IPR004888">
    <property type="entry name" value="Glycoside_hydrolase_63"/>
</dbReference>